<dbReference type="EMBL" id="JBDJPC010000002">
    <property type="protein sequence ID" value="KAL1512869.1"/>
    <property type="molecule type" value="Genomic_DNA"/>
</dbReference>
<feature type="chain" id="PRO_5044747565" evidence="1">
    <location>
        <begin position="26"/>
        <end position="474"/>
    </location>
</feature>
<evidence type="ECO:0000313" key="3">
    <source>
        <dbReference type="Proteomes" id="UP001566132"/>
    </source>
</evidence>
<dbReference type="SUPFAM" id="SSF52047">
    <property type="entry name" value="RNI-like"/>
    <property type="match status" value="1"/>
</dbReference>
<evidence type="ECO:0000313" key="2">
    <source>
        <dbReference type="EMBL" id="KAL1512869.1"/>
    </source>
</evidence>
<keyword evidence="1" id="KW-0732">Signal</keyword>
<feature type="signal peptide" evidence="1">
    <location>
        <begin position="1"/>
        <end position="25"/>
    </location>
</feature>
<organism evidence="2 3">
    <name type="scientific">Hypothenemus hampei</name>
    <name type="common">Coffee berry borer</name>
    <dbReference type="NCBI Taxonomy" id="57062"/>
    <lineage>
        <taxon>Eukaryota</taxon>
        <taxon>Metazoa</taxon>
        <taxon>Ecdysozoa</taxon>
        <taxon>Arthropoda</taxon>
        <taxon>Hexapoda</taxon>
        <taxon>Insecta</taxon>
        <taxon>Pterygota</taxon>
        <taxon>Neoptera</taxon>
        <taxon>Endopterygota</taxon>
        <taxon>Coleoptera</taxon>
        <taxon>Polyphaga</taxon>
        <taxon>Cucujiformia</taxon>
        <taxon>Curculionidae</taxon>
        <taxon>Scolytinae</taxon>
        <taxon>Hypothenemus</taxon>
    </lineage>
</organism>
<accession>A0ABD1F778</accession>
<evidence type="ECO:0000256" key="1">
    <source>
        <dbReference type="SAM" id="SignalP"/>
    </source>
</evidence>
<proteinExistence type="predicted"/>
<name>A0ABD1F778_HYPHA</name>
<dbReference type="Proteomes" id="UP001566132">
    <property type="component" value="Unassembled WGS sequence"/>
</dbReference>
<sequence length="474" mass="53742">MSPKKLPLSLNVICLKLLSNQLIHALSDEEGLHQAEVQEYMTPSTYHTLQYLLNEILGLINLDASIRFSCLQVLLREDVKRLEIGIFPRFYYDKILETISENGRGLHHLNLKGVWARDYPELLSNLLTNTRHLKALIIPHMADDSVINSIINLKSLVKLDISGEACYTSIGISKLNSDTIRILDIGSFGKPNLCQDCPLSGYELMAEIIKNLPNLNVLKTYSFTGHALLHLYKDDHNFKTKLTYIHTTDCNLDILNAIANTCPHLENIHVNRPQEKVVRELSKIPDLRSLKLTKGNGDEFLSFLKNAGEKLHQIKLNHNKSSLIDISNFCEYTPNINSLEFYHMYLKFSNLDSFYVNLQKVQILYCDIDDTVVKSMLTNAPFLKSITVGCSIQMTDGDMFRLLGECTLENIEELLFSEARFLTAITVELLADNCPKLKVLGSLVGWDITPDEIDALRVLISITNTDLTLWPVAY</sequence>
<dbReference type="AlphaFoldDB" id="A0ABD1F778"/>
<gene>
    <name evidence="2" type="ORF">ABEB36_002381</name>
</gene>
<dbReference type="Gene3D" id="3.80.10.10">
    <property type="entry name" value="Ribonuclease Inhibitor"/>
    <property type="match status" value="1"/>
</dbReference>
<reference evidence="2 3" key="1">
    <citation type="submission" date="2024-05" db="EMBL/GenBank/DDBJ databases">
        <title>Genetic variation in Jamaican populations of the coffee berry borer (Hypothenemus hampei).</title>
        <authorList>
            <person name="Errbii M."/>
            <person name="Myrie A."/>
        </authorList>
    </citation>
    <scope>NUCLEOTIDE SEQUENCE [LARGE SCALE GENOMIC DNA]</scope>
    <source>
        <strain evidence="2">JA-Hopewell-2020-01-JO</strain>
        <tissue evidence="2">Whole body</tissue>
    </source>
</reference>
<keyword evidence="3" id="KW-1185">Reference proteome</keyword>
<dbReference type="InterPro" id="IPR032675">
    <property type="entry name" value="LRR_dom_sf"/>
</dbReference>
<comment type="caution">
    <text evidence="2">The sequence shown here is derived from an EMBL/GenBank/DDBJ whole genome shotgun (WGS) entry which is preliminary data.</text>
</comment>
<protein>
    <submittedName>
        <fullName evidence="2">Uncharacterized protein</fullName>
    </submittedName>
</protein>